<reference evidence="3 4" key="1">
    <citation type="submission" date="2015-10" db="EMBL/GenBank/DDBJ databases">
        <title>Transcriptomic analysis of a linuron degrading triple-species bacterial consortium.</title>
        <authorList>
            <person name="Albers P."/>
        </authorList>
    </citation>
    <scope>NUCLEOTIDE SEQUENCE [LARGE SCALE GENOMIC DNA]</scope>
    <source>
        <strain evidence="3 4">WDL6</strain>
    </source>
</reference>
<dbReference type="AlphaFoldDB" id="A0A109B8F5"/>
<dbReference type="STRING" id="121290.APY04_3385"/>
<protein>
    <recommendedName>
        <fullName evidence="2">DUF2147 domain-containing protein</fullName>
    </recommendedName>
</protein>
<comment type="caution">
    <text evidence="3">The sequence shown here is derived from an EMBL/GenBank/DDBJ whole genome shotgun (WGS) entry which is preliminary data.</text>
</comment>
<dbReference type="InterPro" id="IPR019223">
    <property type="entry name" value="DUF2147"/>
</dbReference>
<evidence type="ECO:0000259" key="2">
    <source>
        <dbReference type="Pfam" id="PF09917"/>
    </source>
</evidence>
<gene>
    <name evidence="3" type="ORF">APY04_3385</name>
</gene>
<name>A0A109B8F5_HYPSL</name>
<dbReference type="PANTHER" id="PTHR36919:SF2">
    <property type="entry name" value="BLL6627 PROTEIN"/>
    <property type="match status" value="1"/>
</dbReference>
<keyword evidence="1" id="KW-0732">Signal</keyword>
<dbReference type="OrthoDB" id="9811671at2"/>
<sequence>MRAIALLVSVLATVFVAAPAWSQGAERLKGYWIDSHGEVILQFGACGRELCGRVAWLQKPRGPDLGPLRDFRNPNEKLRNRFVCGLTVVTGFKRQPDGTWADGNVYVPDHGMNFSGYAEVLGPTKVKVTGYVLLPMFGTSEVWTRMPRTPPSCEEQAKMIADGTWSTDTSAWPSSR</sequence>
<dbReference type="RefSeq" id="WP_068464957.1">
    <property type="nucleotide sequence ID" value="NZ_LMTR01000094.1"/>
</dbReference>
<dbReference type="PANTHER" id="PTHR36919">
    <property type="entry name" value="BLR1215 PROTEIN"/>
    <property type="match status" value="1"/>
</dbReference>
<evidence type="ECO:0000256" key="1">
    <source>
        <dbReference type="SAM" id="SignalP"/>
    </source>
</evidence>
<dbReference type="Gene3D" id="2.40.128.520">
    <property type="match status" value="1"/>
</dbReference>
<dbReference type="EMBL" id="LMTR01000094">
    <property type="protein sequence ID" value="KWT64121.1"/>
    <property type="molecule type" value="Genomic_DNA"/>
</dbReference>
<dbReference type="Pfam" id="PF09917">
    <property type="entry name" value="DUF2147"/>
    <property type="match status" value="1"/>
</dbReference>
<feature type="chain" id="PRO_5007132441" description="DUF2147 domain-containing protein" evidence="1">
    <location>
        <begin position="21"/>
        <end position="176"/>
    </location>
</feature>
<feature type="signal peptide" evidence="1">
    <location>
        <begin position="1"/>
        <end position="20"/>
    </location>
</feature>
<feature type="domain" description="DUF2147" evidence="2">
    <location>
        <begin position="30"/>
        <end position="145"/>
    </location>
</feature>
<evidence type="ECO:0000313" key="4">
    <source>
        <dbReference type="Proteomes" id="UP000059074"/>
    </source>
</evidence>
<proteinExistence type="predicted"/>
<keyword evidence="4" id="KW-1185">Reference proteome</keyword>
<dbReference type="PATRIC" id="fig|121290.4.peg.1746"/>
<evidence type="ECO:0000313" key="3">
    <source>
        <dbReference type="EMBL" id="KWT64121.1"/>
    </source>
</evidence>
<accession>A0A109B8F5</accession>
<organism evidence="3 4">
    <name type="scientific">Hyphomicrobium sulfonivorans</name>
    <dbReference type="NCBI Taxonomy" id="121290"/>
    <lineage>
        <taxon>Bacteria</taxon>
        <taxon>Pseudomonadati</taxon>
        <taxon>Pseudomonadota</taxon>
        <taxon>Alphaproteobacteria</taxon>
        <taxon>Hyphomicrobiales</taxon>
        <taxon>Hyphomicrobiaceae</taxon>
        <taxon>Hyphomicrobium</taxon>
    </lineage>
</organism>
<dbReference type="Proteomes" id="UP000059074">
    <property type="component" value="Unassembled WGS sequence"/>
</dbReference>